<evidence type="ECO:0000313" key="8">
    <source>
        <dbReference type="Proteomes" id="UP000593567"/>
    </source>
</evidence>
<evidence type="ECO:0000256" key="2">
    <source>
        <dbReference type="ARBA" id="ARBA00022771"/>
    </source>
</evidence>
<dbReference type="PANTHER" id="PTHR12681:SF0">
    <property type="entry name" value="ZINC FINGER CCCH DOMAIN-CONTAINING PROTEIN 15"/>
    <property type="match status" value="1"/>
</dbReference>
<proteinExistence type="predicted"/>
<dbReference type="Pfam" id="PF00642">
    <property type="entry name" value="zf-CCCH"/>
    <property type="match status" value="1"/>
</dbReference>
<dbReference type="Proteomes" id="UP000593567">
    <property type="component" value="Unassembled WGS sequence"/>
</dbReference>
<keyword evidence="2 4" id="KW-0863">Zinc-finger</keyword>
<gene>
    <name evidence="7" type="ORF">EB796_004304</name>
</gene>
<dbReference type="GO" id="GO:0002181">
    <property type="term" value="P:cytoplasmic translation"/>
    <property type="evidence" value="ECO:0007669"/>
    <property type="project" value="TreeGrafter"/>
</dbReference>
<reference evidence="7" key="1">
    <citation type="submission" date="2020-06" db="EMBL/GenBank/DDBJ databases">
        <title>Draft genome of Bugula neritina, a colonial animal packing powerful symbionts and potential medicines.</title>
        <authorList>
            <person name="Rayko M."/>
        </authorList>
    </citation>
    <scope>NUCLEOTIDE SEQUENCE [LARGE SCALE GENOMIC DNA]</scope>
    <source>
        <strain evidence="7">Kwan_BN1</strain>
    </source>
</reference>
<keyword evidence="3 4" id="KW-0862">Zinc</keyword>
<evidence type="ECO:0000256" key="4">
    <source>
        <dbReference type="PROSITE-ProRule" id="PRU00723"/>
    </source>
</evidence>
<organism evidence="7 8">
    <name type="scientific">Bugula neritina</name>
    <name type="common">Brown bryozoan</name>
    <name type="synonym">Sertularia neritina</name>
    <dbReference type="NCBI Taxonomy" id="10212"/>
    <lineage>
        <taxon>Eukaryota</taxon>
        <taxon>Metazoa</taxon>
        <taxon>Spiralia</taxon>
        <taxon>Lophotrochozoa</taxon>
        <taxon>Bryozoa</taxon>
        <taxon>Gymnolaemata</taxon>
        <taxon>Cheilostomatida</taxon>
        <taxon>Flustrina</taxon>
        <taxon>Buguloidea</taxon>
        <taxon>Bugulidae</taxon>
        <taxon>Bugula</taxon>
    </lineage>
</organism>
<feature type="domain" description="C3H1-type" evidence="6">
    <location>
        <begin position="88"/>
        <end position="115"/>
    </location>
</feature>
<feature type="zinc finger region" description="C3H1-type" evidence="4">
    <location>
        <begin position="88"/>
        <end position="115"/>
    </location>
</feature>
<keyword evidence="8" id="KW-1185">Reference proteome</keyword>
<feature type="region of interest" description="Disordered" evidence="5">
    <location>
        <begin position="1"/>
        <end position="72"/>
    </location>
</feature>
<dbReference type="GO" id="GO:0003729">
    <property type="term" value="F:mRNA binding"/>
    <property type="evidence" value="ECO:0007669"/>
    <property type="project" value="TreeGrafter"/>
</dbReference>
<name>A0A7J7KFG9_BUGNE</name>
<dbReference type="EMBL" id="VXIV02000580">
    <property type="protein sequence ID" value="KAF6037390.1"/>
    <property type="molecule type" value="Genomic_DNA"/>
</dbReference>
<sequence length="168" mass="18864">MPPKKKDAPSKKTEQKQKAKDKTFGLKNKKGNKQQKFIQQVQKQVLTPHQKASQELAAQQKKKEDEAKKKAELNNLFRPVQTVSKGADPKSVLCAFFKQGNCGKGAKCKFSHDLTIDKKTEKRSLYADDKAEDAMDAWDQEKLEDVVNKKHGSKNKGLPPTTICIPSV</sequence>
<dbReference type="InterPro" id="IPR000571">
    <property type="entry name" value="Znf_CCCH"/>
</dbReference>
<comment type="caution">
    <text evidence="7">The sequence shown here is derived from an EMBL/GenBank/DDBJ whole genome shotgun (WGS) entry which is preliminary data.</text>
</comment>
<dbReference type="InterPro" id="IPR036855">
    <property type="entry name" value="Znf_CCCH_sf"/>
</dbReference>
<protein>
    <submittedName>
        <fullName evidence="7">ZC3H15</fullName>
    </submittedName>
</protein>
<accession>A0A7J7KFG9</accession>
<feature type="compositionally biased region" description="Low complexity" evidence="5">
    <location>
        <begin position="34"/>
        <end position="59"/>
    </location>
</feature>
<evidence type="ECO:0000256" key="3">
    <source>
        <dbReference type="ARBA" id="ARBA00022833"/>
    </source>
</evidence>
<evidence type="ECO:0000313" key="7">
    <source>
        <dbReference type="EMBL" id="KAF6037390.1"/>
    </source>
</evidence>
<dbReference type="PROSITE" id="PS50103">
    <property type="entry name" value="ZF_C3H1"/>
    <property type="match status" value="1"/>
</dbReference>
<dbReference type="PANTHER" id="PTHR12681">
    <property type="entry name" value="ZINC FINGER-CONTAINING PROTEIN P48ZNF"/>
    <property type="match status" value="1"/>
</dbReference>
<evidence type="ECO:0000259" key="6">
    <source>
        <dbReference type="PROSITE" id="PS50103"/>
    </source>
</evidence>
<dbReference type="SMART" id="SM00356">
    <property type="entry name" value="ZnF_C3H1"/>
    <property type="match status" value="1"/>
</dbReference>
<dbReference type="SUPFAM" id="SSF90229">
    <property type="entry name" value="CCCH zinc finger"/>
    <property type="match status" value="1"/>
</dbReference>
<dbReference type="GO" id="GO:0005829">
    <property type="term" value="C:cytosol"/>
    <property type="evidence" value="ECO:0007669"/>
    <property type="project" value="TreeGrafter"/>
</dbReference>
<evidence type="ECO:0000256" key="5">
    <source>
        <dbReference type="SAM" id="MobiDB-lite"/>
    </source>
</evidence>
<evidence type="ECO:0000256" key="1">
    <source>
        <dbReference type="ARBA" id="ARBA00022723"/>
    </source>
</evidence>
<feature type="compositionally biased region" description="Basic and acidic residues" evidence="5">
    <location>
        <begin position="1"/>
        <end position="24"/>
    </location>
</feature>
<dbReference type="AlphaFoldDB" id="A0A7J7KFG9"/>
<dbReference type="Gene3D" id="4.10.1000.10">
    <property type="entry name" value="Zinc finger, CCCH-type"/>
    <property type="match status" value="1"/>
</dbReference>
<keyword evidence="1 4" id="KW-0479">Metal-binding</keyword>
<dbReference type="OrthoDB" id="278280at2759"/>
<feature type="compositionally biased region" description="Basic and acidic residues" evidence="5">
    <location>
        <begin position="61"/>
        <end position="72"/>
    </location>
</feature>
<dbReference type="GO" id="GO:0008270">
    <property type="term" value="F:zinc ion binding"/>
    <property type="evidence" value="ECO:0007669"/>
    <property type="project" value="UniProtKB-KW"/>
</dbReference>